<dbReference type="EMBL" id="CP009238">
    <property type="protein sequence ID" value="AIL32017.1"/>
    <property type="molecule type" value="Genomic_DNA"/>
</dbReference>
<dbReference type="RefSeq" id="WP_038497941.1">
    <property type="nucleotide sequence ID" value="NZ_AFWK01000054.1"/>
</dbReference>
<accession>A0A077DF09</accession>
<keyword evidence="1" id="KW-0732">Signal</keyword>
<feature type="chain" id="PRO_5001717504" description="Autotransporter domain-containing protein" evidence="1">
    <location>
        <begin position="25"/>
        <end position="440"/>
    </location>
</feature>
<dbReference type="HOGENOM" id="CLU_622090_0_0_4"/>
<keyword evidence="3" id="KW-1185">Reference proteome</keyword>
<organism evidence="2 3">
    <name type="scientific">Basilea psittacipulmonis DSM 24701</name>
    <dbReference type="NCBI Taxonomy" id="1072685"/>
    <lineage>
        <taxon>Bacteria</taxon>
        <taxon>Pseudomonadati</taxon>
        <taxon>Pseudomonadota</taxon>
        <taxon>Betaproteobacteria</taxon>
        <taxon>Burkholderiales</taxon>
        <taxon>Alcaligenaceae</taxon>
        <taxon>Basilea</taxon>
    </lineage>
</organism>
<protein>
    <recommendedName>
        <fullName evidence="4">Autotransporter domain-containing protein</fullName>
    </recommendedName>
</protein>
<sequence>MTQRKFLLTSIATSLLLLTQPALANIEFEQKHEWTFIQGNDQWVLYGDTLKLDGTSTSNTSSESLYAFRGDSLFNVYGSGAKWDQSAYANGGNLTINLSDHATWYGPTFSPNGHITVNIEQAEWQVQGTSLTAARGANQFSRMVGHLSEDKAQAFILANPELTQLPSWASLILGNDFNDKINAIKNGDTSSWSDIKSRLQNNASLITTRQSRIIVSSFVDKLYLSQAGVLNLNTDGDTAAGLIINDLEANNGTIIINSDYDRQNLSILTQASGSLNILDQGSIASRGRSNQHPLIYYYGFDTPKLQINQGQAIKEKGTTAYAVKYYTAEETTSGIAGFYYTPAGPSNLSVGVQSIASTTLLANQIHQKSINHRATQLRQDQHDQGTVWIKPFYQDVQLRIENTPLDVYTHGVSLGADTVLLSQKGKYLLGMAVSTASSKP</sequence>
<evidence type="ECO:0000313" key="3">
    <source>
        <dbReference type="Proteomes" id="UP000028945"/>
    </source>
</evidence>
<dbReference type="KEGG" id="bpsi:IX83_00575"/>
<dbReference type="Proteomes" id="UP000028945">
    <property type="component" value="Chromosome"/>
</dbReference>
<dbReference type="AlphaFoldDB" id="A0A077DF09"/>
<proteinExistence type="predicted"/>
<evidence type="ECO:0008006" key="4">
    <source>
        <dbReference type="Google" id="ProtNLM"/>
    </source>
</evidence>
<reference evidence="2 3" key="1">
    <citation type="journal article" date="2014" name="BMC Genomics">
        <title>A genomic perspective on a new bacterial genus and species from the Alcaligenaceae family, Basilea psittacipulmonis.</title>
        <authorList>
            <person name="Whiteson K.L."/>
            <person name="Hernandez D."/>
            <person name="Lazarevic V."/>
            <person name="Gaia N."/>
            <person name="Farinelli L."/>
            <person name="Francois P."/>
            <person name="Pilo P."/>
            <person name="Frey J."/>
            <person name="Schrenzel J."/>
        </authorList>
    </citation>
    <scope>NUCLEOTIDE SEQUENCE [LARGE SCALE GENOMIC DNA]</scope>
    <source>
        <strain evidence="2 3">DSM 24701</strain>
    </source>
</reference>
<evidence type="ECO:0000313" key="2">
    <source>
        <dbReference type="EMBL" id="AIL32017.1"/>
    </source>
</evidence>
<feature type="signal peptide" evidence="1">
    <location>
        <begin position="1"/>
        <end position="24"/>
    </location>
</feature>
<evidence type="ECO:0000256" key="1">
    <source>
        <dbReference type="SAM" id="SignalP"/>
    </source>
</evidence>
<gene>
    <name evidence="2" type="ORF">IX83_00575</name>
</gene>
<name>A0A077DF09_9BURK</name>
<dbReference type="STRING" id="1072685.IX83_00575"/>